<evidence type="ECO:0000313" key="7">
    <source>
        <dbReference type="EMBL" id="GAA3954318.1"/>
    </source>
</evidence>
<comment type="subcellular location">
    <subcellularLocation>
        <location evidence="3">Cytoplasm</location>
    </subcellularLocation>
</comment>
<dbReference type="Proteomes" id="UP001418444">
    <property type="component" value="Unassembled WGS sequence"/>
</dbReference>
<accession>A0ABP7NUG1</accession>
<comment type="function">
    <text evidence="3 4">Participates actively in the response to hyperosmotic and heat shock by preventing the aggregation of stress-denatured proteins, in association with DnaK and GrpE. It is the nucleotide exchange factor for DnaK and may function as a thermosensor. Unfolded proteins bind initially to DnaJ; upon interaction with the DnaJ-bound protein, DnaK hydrolyzes its bound ATP, resulting in the formation of a stable complex. GrpE releases ADP from DnaK; ATP binding to DnaK triggers the release of the substrate protein, thus completing the reaction cycle. Several rounds of ATP-dependent interactions between DnaJ, DnaK and GrpE are required for fully efficient folding.</text>
</comment>
<dbReference type="HAMAP" id="MF_01151">
    <property type="entry name" value="GrpE"/>
    <property type="match status" value="1"/>
</dbReference>
<dbReference type="NCBIfam" id="NF010761">
    <property type="entry name" value="PRK14164.1"/>
    <property type="match status" value="1"/>
</dbReference>
<evidence type="ECO:0000256" key="1">
    <source>
        <dbReference type="ARBA" id="ARBA00009054"/>
    </source>
</evidence>
<dbReference type="Gene3D" id="3.90.20.20">
    <property type="match status" value="1"/>
</dbReference>
<dbReference type="SUPFAM" id="SSF51064">
    <property type="entry name" value="Head domain of nucleotide exchange factor GrpE"/>
    <property type="match status" value="1"/>
</dbReference>
<dbReference type="PANTHER" id="PTHR21237:SF23">
    <property type="entry name" value="GRPE PROTEIN HOMOLOG, MITOCHONDRIAL"/>
    <property type="match status" value="1"/>
</dbReference>
<dbReference type="InterPro" id="IPR000740">
    <property type="entry name" value="GrpE"/>
</dbReference>
<dbReference type="CDD" id="cd00446">
    <property type="entry name" value="GrpE"/>
    <property type="match status" value="1"/>
</dbReference>
<proteinExistence type="inferred from homology"/>
<evidence type="ECO:0000313" key="8">
    <source>
        <dbReference type="Proteomes" id="UP001418444"/>
    </source>
</evidence>
<feature type="compositionally biased region" description="Low complexity" evidence="6">
    <location>
        <begin position="14"/>
        <end position="28"/>
    </location>
</feature>
<keyword evidence="3" id="KW-0963">Cytoplasm</keyword>
<evidence type="ECO:0000256" key="5">
    <source>
        <dbReference type="RuleBase" id="RU004478"/>
    </source>
</evidence>
<dbReference type="EMBL" id="BAAAZW010000003">
    <property type="protein sequence ID" value="GAA3954318.1"/>
    <property type="molecule type" value="Genomic_DNA"/>
</dbReference>
<comment type="caution">
    <text evidence="7">The sequence shown here is derived from an EMBL/GenBank/DDBJ whole genome shotgun (WGS) entry which is preliminary data.</text>
</comment>
<sequence>MTQPGAENEGAGQEATEPTADAAAAGTEQVPVDGAGQAEKSQIAELTEALQRERAQFVNFRRRSAEEFTQAAANGKQRLVEKLLPLLDDFDRAREHGDLAEGPLKAFADKLGDILTGEQLVKFGASGDVFDPELHEAIQNDGSGVEPVIGDVFRPGYRLGDKVIRHAMVTVTDPAPSAGDAENAGNPQ</sequence>
<dbReference type="PROSITE" id="PS01071">
    <property type="entry name" value="GRPE"/>
    <property type="match status" value="1"/>
</dbReference>
<dbReference type="PRINTS" id="PR00773">
    <property type="entry name" value="GRPEPROTEIN"/>
</dbReference>
<keyword evidence="3 4" id="KW-0346">Stress response</keyword>
<comment type="similarity">
    <text evidence="1 3 5">Belongs to the GrpE family.</text>
</comment>
<dbReference type="InterPro" id="IPR013805">
    <property type="entry name" value="GrpE_CC"/>
</dbReference>
<reference evidence="8" key="1">
    <citation type="journal article" date="2019" name="Int. J. Syst. Evol. Microbiol.">
        <title>The Global Catalogue of Microorganisms (GCM) 10K type strain sequencing project: providing services to taxonomists for standard genome sequencing and annotation.</title>
        <authorList>
            <consortium name="The Broad Institute Genomics Platform"/>
            <consortium name="The Broad Institute Genome Sequencing Center for Infectious Disease"/>
            <person name="Wu L."/>
            <person name="Ma J."/>
        </authorList>
    </citation>
    <scope>NUCLEOTIDE SEQUENCE [LARGE SCALE GENOMIC DNA]</scope>
    <source>
        <strain evidence="8">JCM 16923</strain>
    </source>
</reference>
<dbReference type="Pfam" id="PF01025">
    <property type="entry name" value="GrpE"/>
    <property type="match status" value="1"/>
</dbReference>
<dbReference type="InterPro" id="IPR009012">
    <property type="entry name" value="GrpE_head"/>
</dbReference>
<keyword evidence="8" id="KW-1185">Reference proteome</keyword>
<gene>
    <name evidence="3" type="primary">grpE</name>
    <name evidence="7" type="ORF">GCM10022231_10870</name>
</gene>
<comment type="subunit">
    <text evidence="3">Homodimer.</text>
</comment>
<dbReference type="Gene3D" id="2.30.22.10">
    <property type="entry name" value="Head domain of nucleotide exchange factor GrpE"/>
    <property type="match status" value="1"/>
</dbReference>
<evidence type="ECO:0000256" key="4">
    <source>
        <dbReference type="RuleBase" id="RU000639"/>
    </source>
</evidence>
<dbReference type="SUPFAM" id="SSF58014">
    <property type="entry name" value="Coiled-coil domain of nucleotide exchange factor GrpE"/>
    <property type="match status" value="1"/>
</dbReference>
<dbReference type="PANTHER" id="PTHR21237">
    <property type="entry name" value="GRPE PROTEIN"/>
    <property type="match status" value="1"/>
</dbReference>
<organism evidence="7 8">
    <name type="scientific">Gordonia caeni</name>
    <dbReference type="NCBI Taxonomy" id="1007097"/>
    <lineage>
        <taxon>Bacteria</taxon>
        <taxon>Bacillati</taxon>
        <taxon>Actinomycetota</taxon>
        <taxon>Actinomycetes</taxon>
        <taxon>Mycobacteriales</taxon>
        <taxon>Gordoniaceae</taxon>
        <taxon>Gordonia</taxon>
    </lineage>
</organism>
<evidence type="ECO:0000256" key="6">
    <source>
        <dbReference type="SAM" id="MobiDB-lite"/>
    </source>
</evidence>
<evidence type="ECO:0000256" key="2">
    <source>
        <dbReference type="ARBA" id="ARBA00023186"/>
    </source>
</evidence>
<keyword evidence="2 3" id="KW-0143">Chaperone</keyword>
<protein>
    <recommendedName>
        <fullName evidence="3 4">Protein GrpE</fullName>
    </recommendedName>
    <alternativeName>
        <fullName evidence="3">HSP-70 cofactor</fullName>
    </alternativeName>
</protein>
<evidence type="ECO:0000256" key="3">
    <source>
        <dbReference type="HAMAP-Rule" id="MF_01151"/>
    </source>
</evidence>
<dbReference type="RefSeq" id="WP_344781437.1">
    <property type="nucleotide sequence ID" value="NZ_BAAAZW010000003.1"/>
</dbReference>
<name>A0ABP7NUG1_9ACTN</name>
<feature type="region of interest" description="Disordered" evidence="6">
    <location>
        <begin position="1"/>
        <end position="47"/>
    </location>
</feature>